<keyword evidence="3 11" id="KW-0808">Transferase</keyword>
<dbReference type="Proteomes" id="UP000265443">
    <property type="component" value="Unassembled WGS sequence"/>
</dbReference>
<evidence type="ECO:0000259" key="9">
    <source>
        <dbReference type="Pfam" id="PF13090"/>
    </source>
</evidence>
<evidence type="ECO:0000259" key="8">
    <source>
        <dbReference type="Pfam" id="PF13089"/>
    </source>
</evidence>
<dbReference type="GO" id="GO:0008976">
    <property type="term" value="F:polyphosphate kinase activity"/>
    <property type="evidence" value="ECO:0007669"/>
    <property type="project" value="UniProtKB-EC"/>
</dbReference>
<protein>
    <recommendedName>
        <fullName evidence="1">ATP-polyphosphate phosphotransferase</fullName>
        <ecNumber evidence="1">2.7.4.1</ecNumber>
    </recommendedName>
</protein>
<dbReference type="PANTHER" id="PTHR30218">
    <property type="entry name" value="POLYPHOSPHATE KINASE"/>
    <property type="match status" value="1"/>
</dbReference>
<dbReference type="PANTHER" id="PTHR30218:SF0">
    <property type="entry name" value="POLYPHOSPHATE KINASE"/>
    <property type="match status" value="1"/>
</dbReference>
<gene>
    <name evidence="11" type="primary">ppk</name>
    <name evidence="11" type="ORF">Mhypo_00182</name>
</gene>
<dbReference type="EC" id="2.7.4.1" evidence="1"/>
<dbReference type="Pfam" id="PF13089">
    <property type="entry name" value="PP_kinase_N"/>
    <property type="match status" value="1"/>
</dbReference>
<dbReference type="InterPro" id="IPR025198">
    <property type="entry name" value="PPK_N_dom"/>
</dbReference>
<feature type="domain" description="Polyphosphate kinase middle" evidence="7">
    <location>
        <begin position="206"/>
        <end position="325"/>
    </location>
</feature>
<dbReference type="InterPro" id="IPR041108">
    <property type="entry name" value="PP_kinase_C_1"/>
</dbReference>
<evidence type="ECO:0000259" key="10">
    <source>
        <dbReference type="Pfam" id="PF17941"/>
    </source>
</evidence>
<keyword evidence="2" id="KW-0597">Phosphoprotein</keyword>
<keyword evidence="5 11" id="KW-0418">Kinase</keyword>
<dbReference type="InterPro" id="IPR003414">
    <property type="entry name" value="PP_kinase"/>
</dbReference>
<sequence>MASFSETETAFPSFALGRHDRLRARVKKPKAKKKTLYFPDKAAQHLEAMPKKPPAPRFVPTHLTQEASWLLFNRRVLEQTRRPDFPLLERLRFLAIWASNLDEFFSARISRAFAEERGSPSYLALMNEAQDQAEEAGKLYLEFLKALVGLGLHILEPSQLTKAEKQYFGAYLAEEVAPLTDLIRPEALPELASQALYFASGEGLLQHLIRLPESVPRLLEVPGREGGFVRLGALVRMRSDLFLPGNQKLPLYEFRLIRLAQLARSRADWDELPEALETRLDGQVSHLELEEDFPPLWAETIRVALGLEPPEVFQLPPPLDLSFVATIVAHGPEAERFKPIVIQKPKGFAKDPFGYLNRRDLLLYHPFEDYAAVEAFAQMAVRDPKVEALRATLYRIGDENGIAQSLIEAAKAGKDVAVLLEGRARFDELANLEWSLRFAGAGVRVLPLPSKKVHAKALYVRRAGSEYVHLGTGNYNPVNGRLYTDLSLFTAHPVLTADVRAFFEALEHQQAPVLSTMRTASFIRDLLLESIQAEAHKKGEIILKFNHLTDPPILQALEEALNRGARVHLIIRSTLTTLWEGVEVKSLVGRFLEHARVAAFKNKGKWRVWAGSADLMPRNLDRRYELFFPILDARAKRKVLEILQAQLADDRNSFILLPKGMERRWGGKRDGQRLG</sequence>
<evidence type="ECO:0000313" key="12">
    <source>
        <dbReference type="Proteomes" id="UP000265443"/>
    </source>
</evidence>
<evidence type="ECO:0000256" key="4">
    <source>
        <dbReference type="ARBA" id="ARBA00022741"/>
    </source>
</evidence>
<dbReference type="SUPFAM" id="SSF56024">
    <property type="entry name" value="Phospholipase D/nuclease"/>
    <property type="match status" value="2"/>
</dbReference>
<dbReference type="EMBL" id="QWKY01000002">
    <property type="protein sequence ID" value="RIH80890.1"/>
    <property type="molecule type" value="Genomic_DNA"/>
</dbReference>
<dbReference type="InterPro" id="IPR036832">
    <property type="entry name" value="PPK_N_dom_sf"/>
</dbReference>
<dbReference type="Gene3D" id="1.20.58.310">
    <property type="entry name" value="Polyphosphate kinase N-terminal domain"/>
    <property type="match status" value="1"/>
</dbReference>
<name>A0ABX9MS95_9DEIN</name>
<dbReference type="Gene3D" id="3.30.870.10">
    <property type="entry name" value="Endonuclease Chain A"/>
    <property type="match status" value="2"/>
</dbReference>
<dbReference type="InterPro" id="IPR036830">
    <property type="entry name" value="PP_kinase_middle_dom_sf"/>
</dbReference>
<dbReference type="Pfam" id="PF17941">
    <property type="entry name" value="PP_kinase_C_1"/>
    <property type="match status" value="1"/>
</dbReference>
<dbReference type="Pfam" id="PF13090">
    <property type="entry name" value="PP_kinase_C"/>
    <property type="match status" value="1"/>
</dbReference>
<evidence type="ECO:0000256" key="1">
    <source>
        <dbReference type="ARBA" id="ARBA00012960"/>
    </source>
</evidence>
<evidence type="ECO:0000313" key="11">
    <source>
        <dbReference type="EMBL" id="RIH80890.1"/>
    </source>
</evidence>
<keyword evidence="4" id="KW-0547">Nucleotide-binding</keyword>
<evidence type="ECO:0000256" key="2">
    <source>
        <dbReference type="ARBA" id="ARBA00022553"/>
    </source>
</evidence>
<keyword evidence="6" id="KW-0067">ATP-binding</keyword>
<accession>A0ABX9MS95</accession>
<feature type="domain" description="Polyphosphate kinase N-terminal" evidence="8">
    <location>
        <begin position="64"/>
        <end position="113"/>
    </location>
</feature>
<dbReference type="InterPro" id="IPR024953">
    <property type="entry name" value="PP_kinase_middle"/>
</dbReference>
<dbReference type="Gene3D" id="3.30.1840.10">
    <property type="entry name" value="Polyphosphate kinase middle domain"/>
    <property type="match status" value="1"/>
</dbReference>
<keyword evidence="12" id="KW-1185">Reference proteome</keyword>
<dbReference type="InterPro" id="IPR025200">
    <property type="entry name" value="PPK_C_dom2"/>
</dbReference>
<proteinExistence type="predicted"/>
<organism evidence="11 12">
    <name type="scientific">Meiothermus hypogaeus</name>
    <dbReference type="NCBI Taxonomy" id="884155"/>
    <lineage>
        <taxon>Bacteria</taxon>
        <taxon>Thermotogati</taxon>
        <taxon>Deinococcota</taxon>
        <taxon>Deinococci</taxon>
        <taxon>Thermales</taxon>
        <taxon>Thermaceae</taxon>
        <taxon>Meiothermus</taxon>
    </lineage>
</organism>
<feature type="domain" description="Polyphosphate kinase C-terminal" evidence="10">
    <location>
        <begin position="353"/>
        <end position="510"/>
    </location>
</feature>
<dbReference type="SUPFAM" id="SSF143724">
    <property type="entry name" value="PHP14-like"/>
    <property type="match status" value="1"/>
</dbReference>
<comment type="caution">
    <text evidence="11">The sequence shown here is derived from an EMBL/GenBank/DDBJ whole genome shotgun (WGS) entry which is preliminary data.</text>
</comment>
<evidence type="ECO:0000256" key="3">
    <source>
        <dbReference type="ARBA" id="ARBA00022679"/>
    </source>
</evidence>
<reference evidence="11 12" key="1">
    <citation type="submission" date="2018-08" db="EMBL/GenBank/DDBJ databases">
        <title>Meiothermus hypogaeus DSM 23238 genome sequencing project.</title>
        <authorList>
            <person name="Da Costa M.S."/>
            <person name="Albuquerque L."/>
            <person name="Raposo P."/>
            <person name="Froufe H.J.C."/>
            <person name="Barroso C.S."/>
            <person name="Egas C."/>
        </authorList>
    </citation>
    <scope>NUCLEOTIDE SEQUENCE [LARGE SCALE GENOMIC DNA]</scope>
    <source>
        <strain evidence="11 12">DSM 23238</strain>
    </source>
</reference>
<evidence type="ECO:0000256" key="6">
    <source>
        <dbReference type="ARBA" id="ARBA00022840"/>
    </source>
</evidence>
<evidence type="ECO:0000259" key="7">
    <source>
        <dbReference type="Pfam" id="PF02503"/>
    </source>
</evidence>
<dbReference type="Pfam" id="PF02503">
    <property type="entry name" value="PP_kinase"/>
    <property type="match status" value="1"/>
</dbReference>
<evidence type="ECO:0000256" key="5">
    <source>
        <dbReference type="ARBA" id="ARBA00022777"/>
    </source>
</evidence>
<feature type="domain" description="Polyphosphate kinase C-terminal" evidence="9">
    <location>
        <begin position="522"/>
        <end position="663"/>
    </location>
</feature>
<dbReference type="SUPFAM" id="SSF140356">
    <property type="entry name" value="PPK N-terminal domain-like"/>
    <property type="match status" value="1"/>
</dbReference>